<dbReference type="GO" id="GO:0005759">
    <property type="term" value="C:mitochondrial matrix"/>
    <property type="evidence" value="ECO:0007669"/>
    <property type="project" value="TreeGrafter"/>
</dbReference>
<gene>
    <name evidence="1" type="ORF">CPB83DRAFT_843070</name>
</gene>
<dbReference type="Pfam" id="PF13233">
    <property type="entry name" value="Complex1_LYR_2"/>
    <property type="match status" value="1"/>
</dbReference>
<organism evidence="1 2">
    <name type="scientific">Crepidotus variabilis</name>
    <dbReference type="NCBI Taxonomy" id="179855"/>
    <lineage>
        <taxon>Eukaryota</taxon>
        <taxon>Fungi</taxon>
        <taxon>Dikarya</taxon>
        <taxon>Basidiomycota</taxon>
        <taxon>Agaricomycotina</taxon>
        <taxon>Agaricomycetes</taxon>
        <taxon>Agaricomycetidae</taxon>
        <taxon>Agaricales</taxon>
        <taxon>Agaricineae</taxon>
        <taxon>Crepidotaceae</taxon>
        <taxon>Crepidotus</taxon>
    </lineage>
</organism>
<keyword evidence="2" id="KW-1185">Reference proteome</keyword>
<dbReference type="Proteomes" id="UP000807306">
    <property type="component" value="Unassembled WGS sequence"/>
</dbReference>
<name>A0A9P6ERP7_9AGAR</name>
<reference evidence="1" key="1">
    <citation type="submission" date="2020-11" db="EMBL/GenBank/DDBJ databases">
        <authorList>
            <consortium name="DOE Joint Genome Institute"/>
            <person name="Ahrendt S."/>
            <person name="Riley R."/>
            <person name="Andreopoulos W."/>
            <person name="Labutti K."/>
            <person name="Pangilinan J."/>
            <person name="Ruiz-Duenas F.J."/>
            <person name="Barrasa J.M."/>
            <person name="Sanchez-Garcia M."/>
            <person name="Camarero S."/>
            <person name="Miyauchi S."/>
            <person name="Serrano A."/>
            <person name="Linde D."/>
            <person name="Babiker R."/>
            <person name="Drula E."/>
            <person name="Ayuso-Fernandez I."/>
            <person name="Pacheco R."/>
            <person name="Padilla G."/>
            <person name="Ferreira P."/>
            <person name="Barriuso J."/>
            <person name="Kellner H."/>
            <person name="Castanera R."/>
            <person name="Alfaro M."/>
            <person name="Ramirez L."/>
            <person name="Pisabarro A.G."/>
            <person name="Kuo A."/>
            <person name="Tritt A."/>
            <person name="Lipzen A."/>
            <person name="He G."/>
            <person name="Yan M."/>
            <person name="Ng V."/>
            <person name="Cullen D."/>
            <person name="Martin F."/>
            <person name="Rosso M.-N."/>
            <person name="Henrissat B."/>
            <person name="Hibbett D."/>
            <person name="Martinez A.T."/>
            <person name="Grigoriev I.V."/>
        </authorList>
    </citation>
    <scope>NUCLEOTIDE SEQUENCE</scope>
    <source>
        <strain evidence="1">CBS 506.95</strain>
    </source>
</reference>
<evidence type="ECO:0008006" key="3">
    <source>
        <dbReference type="Google" id="ProtNLM"/>
    </source>
</evidence>
<evidence type="ECO:0000313" key="1">
    <source>
        <dbReference type="EMBL" id="KAF9534866.1"/>
    </source>
</evidence>
<dbReference type="InterPro" id="IPR039196">
    <property type="entry name" value="Fmc1"/>
</dbReference>
<protein>
    <recommendedName>
        <fullName evidence="3">Complex 1 LYR protein</fullName>
    </recommendedName>
</protein>
<dbReference type="AlphaFoldDB" id="A0A9P6ERP7"/>
<dbReference type="EMBL" id="MU157825">
    <property type="protein sequence ID" value="KAF9534866.1"/>
    <property type="molecule type" value="Genomic_DNA"/>
</dbReference>
<evidence type="ECO:0000313" key="2">
    <source>
        <dbReference type="Proteomes" id="UP000807306"/>
    </source>
</evidence>
<dbReference type="PANTHER" id="PTHR28015">
    <property type="entry name" value="ATP SYNTHASE ASSEMBLY FACTOR FMC1, MITOCHONDRIAL"/>
    <property type="match status" value="1"/>
</dbReference>
<dbReference type="GO" id="GO:0033615">
    <property type="term" value="P:mitochondrial proton-transporting ATP synthase complex assembly"/>
    <property type="evidence" value="ECO:0007669"/>
    <property type="project" value="InterPro"/>
</dbReference>
<sequence>MLSERATIYRVVLRELRQSLAPERRVNRAIVSQFRSFAERIGSDNNLHVRQDFENAVNFLRAQRQHKALLDRYNPLFDLTAEERIEATARRVGLNMPKTPNREA</sequence>
<accession>A0A9P6ERP7</accession>
<dbReference type="OrthoDB" id="15893at2759"/>
<dbReference type="PANTHER" id="PTHR28015:SF1">
    <property type="entry name" value="ATP SYNTHASE ASSEMBLY FACTOR FMC1, MITOCHONDRIAL"/>
    <property type="match status" value="1"/>
</dbReference>
<proteinExistence type="predicted"/>
<comment type="caution">
    <text evidence="1">The sequence shown here is derived from an EMBL/GenBank/DDBJ whole genome shotgun (WGS) entry which is preliminary data.</text>
</comment>